<sequence>MRRISLPSPSPTVSRRLGSYRIWPVARVQPNPSSRELEAPIRVGGSYIGAIEAAPPLPVRRFSLPSPPPTGGQRLGSYRIWPVARVKLSPRLRELEASILIGGGCKGAIKAEPLGRDIQVQQHG</sequence>
<organism evidence="1 2">
    <name type="scientific">Oryza meyeriana var. granulata</name>
    <dbReference type="NCBI Taxonomy" id="110450"/>
    <lineage>
        <taxon>Eukaryota</taxon>
        <taxon>Viridiplantae</taxon>
        <taxon>Streptophyta</taxon>
        <taxon>Embryophyta</taxon>
        <taxon>Tracheophyta</taxon>
        <taxon>Spermatophyta</taxon>
        <taxon>Magnoliopsida</taxon>
        <taxon>Liliopsida</taxon>
        <taxon>Poales</taxon>
        <taxon>Poaceae</taxon>
        <taxon>BOP clade</taxon>
        <taxon>Oryzoideae</taxon>
        <taxon>Oryzeae</taxon>
        <taxon>Oryzinae</taxon>
        <taxon>Oryza</taxon>
        <taxon>Oryza meyeriana</taxon>
    </lineage>
</organism>
<keyword evidence="2" id="KW-1185">Reference proteome</keyword>
<proteinExistence type="predicted"/>
<evidence type="ECO:0000313" key="1">
    <source>
        <dbReference type="EMBL" id="KAF0928853.1"/>
    </source>
</evidence>
<name>A0A6G1EW20_9ORYZ</name>
<protein>
    <submittedName>
        <fullName evidence="1">Uncharacterized protein</fullName>
    </submittedName>
</protein>
<dbReference type="EMBL" id="SPHZ02000002">
    <property type="protein sequence ID" value="KAF0928853.1"/>
    <property type="molecule type" value="Genomic_DNA"/>
</dbReference>
<evidence type="ECO:0000313" key="2">
    <source>
        <dbReference type="Proteomes" id="UP000479710"/>
    </source>
</evidence>
<reference evidence="1 2" key="1">
    <citation type="submission" date="2019-11" db="EMBL/GenBank/DDBJ databases">
        <title>Whole genome sequence of Oryza granulata.</title>
        <authorList>
            <person name="Li W."/>
        </authorList>
    </citation>
    <scope>NUCLEOTIDE SEQUENCE [LARGE SCALE GENOMIC DNA]</scope>
    <source>
        <strain evidence="2">cv. Menghai</strain>
        <tissue evidence="1">Leaf</tissue>
    </source>
</reference>
<accession>A0A6G1EW20</accession>
<gene>
    <name evidence="1" type="ORF">E2562_010711</name>
</gene>
<dbReference type="Proteomes" id="UP000479710">
    <property type="component" value="Unassembled WGS sequence"/>
</dbReference>
<dbReference type="AlphaFoldDB" id="A0A6G1EW20"/>
<comment type="caution">
    <text evidence="1">The sequence shown here is derived from an EMBL/GenBank/DDBJ whole genome shotgun (WGS) entry which is preliminary data.</text>
</comment>